<dbReference type="InterPro" id="IPR003599">
    <property type="entry name" value="Ig_sub"/>
</dbReference>
<evidence type="ECO:0000259" key="7">
    <source>
        <dbReference type="PROSITE" id="PS50835"/>
    </source>
</evidence>
<protein>
    <recommendedName>
        <fullName evidence="7">Ig-like domain-containing protein</fullName>
    </recommendedName>
</protein>
<name>A0A8S2D5S7_9BILA</name>
<dbReference type="InterPro" id="IPR007110">
    <property type="entry name" value="Ig-like_dom"/>
</dbReference>
<keyword evidence="6" id="KW-1133">Transmembrane helix</keyword>
<dbReference type="EMBL" id="CAJOBA010002213">
    <property type="protein sequence ID" value="CAF3635219.1"/>
    <property type="molecule type" value="Genomic_DNA"/>
</dbReference>
<dbReference type="InterPro" id="IPR003591">
    <property type="entry name" value="Leu-rich_rpt_typical-subtyp"/>
</dbReference>
<dbReference type="InterPro" id="IPR050467">
    <property type="entry name" value="LRFN"/>
</dbReference>
<dbReference type="SMART" id="SM00409">
    <property type="entry name" value="IG"/>
    <property type="match status" value="1"/>
</dbReference>
<evidence type="ECO:0000256" key="3">
    <source>
        <dbReference type="ARBA" id="ARBA00022737"/>
    </source>
</evidence>
<keyword evidence="4" id="KW-0325">Glycoprotein</keyword>
<accession>A0A8S2D5S7</accession>
<proteinExistence type="predicted"/>
<evidence type="ECO:0000256" key="5">
    <source>
        <dbReference type="SAM" id="MobiDB-lite"/>
    </source>
</evidence>
<keyword evidence="6" id="KW-0472">Membrane</keyword>
<dbReference type="SMART" id="SM00408">
    <property type="entry name" value="IGc2"/>
    <property type="match status" value="1"/>
</dbReference>
<dbReference type="PANTHER" id="PTHR45842">
    <property type="entry name" value="SYNAPTIC ADHESION-LIKE MOLECULE SALM"/>
    <property type="match status" value="1"/>
</dbReference>
<feature type="domain" description="Ig-like" evidence="7">
    <location>
        <begin position="362"/>
        <end position="466"/>
    </location>
</feature>
<dbReference type="SUPFAM" id="SSF52058">
    <property type="entry name" value="L domain-like"/>
    <property type="match status" value="1"/>
</dbReference>
<keyword evidence="3" id="KW-0677">Repeat</keyword>
<dbReference type="InterPro" id="IPR036179">
    <property type="entry name" value="Ig-like_dom_sf"/>
</dbReference>
<dbReference type="Pfam" id="PF13927">
    <property type="entry name" value="Ig_3"/>
    <property type="match status" value="1"/>
</dbReference>
<dbReference type="Proteomes" id="UP000677228">
    <property type="component" value="Unassembled WGS sequence"/>
</dbReference>
<dbReference type="InterPro" id="IPR032675">
    <property type="entry name" value="LRR_dom_sf"/>
</dbReference>
<evidence type="ECO:0000313" key="10">
    <source>
        <dbReference type="Proteomes" id="UP000677228"/>
    </source>
</evidence>
<dbReference type="SUPFAM" id="SSF48726">
    <property type="entry name" value="Immunoglobulin"/>
    <property type="match status" value="1"/>
</dbReference>
<dbReference type="AlphaFoldDB" id="A0A8S2D5S7"/>
<evidence type="ECO:0000256" key="6">
    <source>
        <dbReference type="SAM" id="Phobius"/>
    </source>
</evidence>
<keyword evidence="6" id="KW-0812">Transmembrane</keyword>
<reference evidence="8" key="1">
    <citation type="submission" date="2021-02" db="EMBL/GenBank/DDBJ databases">
        <authorList>
            <person name="Nowell W R."/>
        </authorList>
    </citation>
    <scope>NUCLEOTIDE SEQUENCE</scope>
</reference>
<dbReference type="PANTHER" id="PTHR45842:SF12">
    <property type="entry name" value="KEKKON 5, ISOFORM A"/>
    <property type="match status" value="1"/>
</dbReference>
<dbReference type="SMART" id="SM00369">
    <property type="entry name" value="LRR_TYP"/>
    <property type="match status" value="4"/>
</dbReference>
<evidence type="ECO:0000313" key="9">
    <source>
        <dbReference type="EMBL" id="CAF3635219.1"/>
    </source>
</evidence>
<keyword evidence="1" id="KW-0433">Leucine-rich repeat</keyword>
<evidence type="ECO:0000256" key="2">
    <source>
        <dbReference type="ARBA" id="ARBA00022729"/>
    </source>
</evidence>
<keyword evidence="2" id="KW-0732">Signal</keyword>
<dbReference type="PROSITE" id="PS50835">
    <property type="entry name" value="IG_LIKE"/>
    <property type="match status" value="1"/>
</dbReference>
<gene>
    <name evidence="8" type="ORF">OVA965_LOCUS7089</name>
    <name evidence="9" type="ORF">TMI583_LOCUS7087</name>
</gene>
<feature type="compositionally biased region" description="Polar residues" evidence="5">
    <location>
        <begin position="688"/>
        <end position="710"/>
    </location>
</feature>
<evidence type="ECO:0000256" key="1">
    <source>
        <dbReference type="ARBA" id="ARBA00022614"/>
    </source>
</evidence>
<dbReference type="SMART" id="SM00082">
    <property type="entry name" value="LRRCT"/>
    <property type="match status" value="1"/>
</dbReference>
<dbReference type="InterPro" id="IPR003598">
    <property type="entry name" value="Ig_sub2"/>
</dbReference>
<dbReference type="CDD" id="cd00096">
    <property type="entry name" value="Ig"/>
    <property type="match status" value="1"/>
</dbReference>
<dbReference type="InterPro" id="IPR000483">
    <property type="entry name" value="Cys-rich_flank_reg_C"/>
</dbReference>
<dbReference type="EMBL" id="CAJNOK010002212">
    <property type="protein sequence ID" value="CAF0849939.1"/>
    <property type="molecule type" value="Genomic_DNA"/>
</dbReference>
<organism evidence="8 10">
    <name type="scientific">Didymodactylos carnosus</name>
    <dbReference type="NCBI Taxonomy" id="1234261"/>
    <lineage>
        <taxon>Eukaryota</taxon>
        <taxon>Metazoa</taxon>
        <taxon>Spiralia</taxon>
        <taxon>Gnathifera</taxon>
        <taxon>Rotifera</taxon>
        <taxon>Eurotatoria</taxon>
        <taxon>Bdelloidea</taxon>
        <taxon>Philodinida</taxon>
        <taxon>Philodinidae</taxon>
        <taxon>Didymodactylos</taxon>
    </lineage>
</organism>
<feature type="transmembrane region" description="Helical" evidence="6">
    <location>
        <begin position="482"/>
        <end position="507"/>
    </location>
</feature>
<dbReference type="Proteomes" id="UP000682733">
    <property type="component" value="Unassembled WGS sequence"/>
</dbReference>
<comment type="caution">
    <text evidence="8">The sequence shown here is derived from an EMBL/GenBank/DDBJ whole genome shotgun (WGS) entry which is preliminary data.</text>
</comment>
<evidence type="ECO:0000313" key="8">
    <source>
        <dbReference type="EMBL" id="CAF0849939.1"/>
    </source>
</evidence>
<sequence length="783" mass="90271">MVARLSIFLENDEETVILGTSSNELYSVERKWNKSSIRPNLHRHYFLFSLQSKSIDSCQFITFHMKNFYLNWITYLFLLMGFAVTTASTISCSCDYSESSSSMVCKNIQSLNHLQQCINDQLALLTHTEHRRGYLMTNLTVTQHHLRVITDKWFEFTYNNNQYKLSSLRYLYVKNGQLNQIENEAFQTIGRSLDLLDLSYNDFRQIPLTNITIPTHTPLSILILSHNKIKRLDVNDLKNFLNINRLELSYNKLEYVDINIIRNLSKLKVFYINNNSLRTLSPSSNNDNNNNFTLTDNFRLKLSGNPLECDCHLRWLRTNLNRLEYPVYSDDPVCEMPKALSGKKIQSLREEQFVCGPIITKPNLTLLVASSGQKATLRCDVYSDPAPDVWWTYQNRVISKITSPDNEEHHFGPYTLKWQCIRNKLDQCLNKTSTLTITDIGIEHNGTYNCVAAIKNQERSDNDYLSYELRVHRVSIVNNTSLLLWIIVLLAFIFALIVLFICICVLVRCHRSKKQQAERNKALLFDNNSLLNGQPNGNGGISGIDGIVYKEKDDNSFITNNSYDHYDMINSHTHLGPPMYSELPIESTPLKSIGGGSISSTLPLHYHDGLRHYHHGQQQADPHDRLYDSYRSDRQLYEQISRPSPLEPIVVDEFEDEMIFPSGYEEDYEYREDICKPNQNPDPRRQKQMNNNTNNRVKSSTNQNTTINDNATPLGVVNVLSTTNNKLILSPTTTTIPSQQKSTTSTILLPHQHQNDIRPSNSFENYKFDRSESQYAGLSETQL</sequence>
<dbReference type="Gene3D" id="3.80.10.10">
    <property type="entry name" value="Ribonuclease Inhibitor"/>
    <property type="match status" value="1"/>
</dbReference>
<feature type="region of interest" description="Disordered" evidence="5">
    <location>
        <begin position="674"/>
        <end position="710"/>
    </location>
</feature>
<dbReference type="InterPro" id="IPR013783">
    <property type="entry name" value="Ig-like_fold"/>
</dbReference>
<feature type="transmembrane region" description="Helical" evidence="6">
    <location>
        <begin position="69"/>
        <end position="90"/>
    </location>
</feature>
<dbReference type="Gene3D" id="2.60.40.10">
    <property type="entry name" value="Immunoglobulins"/>
    <property type="match status" value="1"/>
</dbReference>
<evidence type="ECO:0000256" key="4">
    <source>
        <dbReference type="ARBA" id="ARBA00023180"/>
    </source>
</evidence>